<feature type="coiled-coil region" evidence="6">
    <location>
        <begin position="448"/>
        <end position="525"/>
    </location>
</feature>
<feature type="signal peptide" evidence="8">
    <location>
        <begin position="1"/>
        <end position="24"/>
    </location>
</feature>
<keyword evidence="1" id="KW-0493">Microtubule</keyword>
<evidence type="ECO:0000256" key="4">
    <source>
        <dbReference type="ARBA" id="ARBA00023054"/>
    </source>
</evidence>
<keyword evidence="10" id="KW-1185">Reference proteome</keyword>
<feature type="region of interest" description="Disordered" evidence="7">
    <location>
        <begin position="64"/>
        <end position="84"/>
    </location>
</feature>
<gene>
    <name evidence="9" type="ORF">SAPINGB_P001330</name>
</gene>
<evidence type="ECO:0000256" key="5">
    <source>
        <dbReference type="ARBA" id="ARBA00023175"/>
    </source>
</evidence>
<dbReference type="OrthoDB" id="10690404at2759"/>
<dbReference type="PANTHER" id="PTHR37739:SF16">
    <property type="entry name" value="KINESIN-LIKE PROTEIN"/>
    <property type="match status" value="1"/>
</dbReference>
<dbReference type="PANTHER" id="PTHR37739">
    <property type="entry name" value="KINESIN-LIKE PROTEIN KIN-12D"/>
    <property type="match status" value="1"/>
</dbReference>
<evidence type="ECO:0008006" key="11">
    <source>
        <dbReference type="Google" id="ProtNLM"/>
    </source>
</evidence>
<evidence type="ECO:0000256" key="6">
    <source>
        <dbReference type="SAM" id="Coils"/>
    </source>
</evidence>
<dbReference type="Proteomes" id="UP000398389">
    <property type="component" value="Unassembled WGS sequence"/>
</dbReference>
<dbReference type="GO" id="GO:0005874">
    <property type="term" value="C:microtubule"/>
    <property type="evidence" value="ECO:0007669"/>
    <property type="project" value="UniProtKB-KW"/>
</dbReference>
<organism evidence="9 10">
    <name type="scientific">Magnusiomyces paraingens</name>
    <dbReference type="NCBI Taxonomy" id="2606893"/>
    <lineage>
        <taxon>Eukaryota</taxon>
        <taxon>Fungi</taxon>
        <taxon>Dikarya</taxon>
        <taxon>Ascomycota</taxon>
        <taxon>Saccharomycotina</taxon>
        <taxon>Dipodascomycetes</taxon>
        <taxon>Dipodascales</taxon>
        <taxon>Dipodascaceae</taxon>
        <taxon>Magnusiomyces</taxon>
    </lineage>
</organism>
<protein>
    <recommendedName>
        <fullName evidence="11">Autophagy-related protein 11</fullName>
    </recommendedName>
</protein>
<keyword evidence="2" id="KW-0547">Nucleotide-binding</keyword>
<keyword evidence="5" id="KW-0505">Motor protein</keyword>
<dbReference type="InterPro" id="IPR044986">
    <property type="entry name" value="KIF15/KIN-12"/>
</dbReference>
<keyword evidence="4 6" id="KW-0175">Coiled coil</keyword>
<dbReference type="RefSeq" id="XP_031851944.1">
    <property type="nucleotide sequence ID" value="XM_031996053.1"/>
</dbReference>
<evidence type="ECO:0000256" key="8">
    <source>
        <dbReference type="SAM" id="SignalP"/>
    </source>
</evidence>
<dbReference type="EMBL" id="CABVLU010000001">
    <property type="protein sequence ID" value="VVT46673.1"/>
    <property type="molecule type" value="Genomic_DNA"/>
</dbReference>
<feature type="chain" id="PRO_5022996590" description="Autophagy-related protein 11" evidence="8">
    <location>
        <begin position="25"/>
        <end position="888"/>
    </location>
</feature>
<reference evidence="9 10" key="1">
    <citation type="submission" date="2019-09" db="EMBL/GenBank/DDBJ databases">
        <authorList>
            <person name="Brejova B."/>
        </authorList>
    </citation>
    <scope>NUCLEOTIDE SEQUENCE [LARGE SCALE GENOMIC DNA]</scope>
</reference>
<sequence length="888" mass="99789">MVTSRFISLLPYLILLYQLQLSDAPMVNSKHTQAGNSGHDVNSPQNESHNGINFENSQFTFVPPPIANPGSHPNSASHTPNFSSPVFANPNIAEHHQNAPQNFPPRIPGPHPGIIFSNPMAMPPIPFMPGFSSITSSVNTGNSAPPRLSPESDNFGNATIPNYDQRISELELSKAAQEEKIVNLEADSETKKGTIDGLLKINSRLQKKLQEIMDSHAKATKALTDFKLEAARPRPSRPIPQPLTMEPQVVVPVVSKPETVVSPATTKTSNEDVNKLQEKLVENESRLKILKQQNESTQQMMNELRKNASSNLEKLNQQFDLNDRLTEDLQAHESKIKEYEDYVEELQISITALREQLDMARNLKLEEFKEAYEQGRLDIRDFSDEEEYEEEYNQETQDIKGKGVSNNKEGNMYSVLLGGDDAASDISDISDDEGSVSNAGSIKMKKLVDKVTEEANTLKTRLEKEQQEHKKIVDELENKQKKLEESLKNSIETSRSSATETNKALETLEKNLKKCDEDYKNATDRNTNLSKILKLVEKNVLLPVEDLTKSLDTIKSIGNALGSAPERASTYKSFEARVKFIEGVLNKVKKAIDIAKKGSADELQTLKTDLKDSLVDFSDYRGLKMNNEIKGLRTTLHELRRALHKATNARPTACSHHTRSKLRENKTAVIHIKSASCIIGDAEHLALLRKMFDSLLEDKEEIKSVKVISQAKHVVLLRLNTLTFPELLFKAKDHSKILDAIMILHLPHWKQLIVHNVPVGRYFYTDGDSKAQSESHKVVIRGNQSFDMVGMCMQLQLLLQNGNVRKNQNSIVGLPRFYSPFEFYGARDKVSLILCYQNDVLFENALMYGITMFDAPIVLKTEPVMGPLKNVFSQAGFFAIIDSLKEYE</sequence>
<dbReference type="AlphaFoldDB" id="A0A5E8B566"/>
<keyword evidence="3" id="KW-0067">ATP-binding</keyword>
<keyword evidence="8" id="KW-0732">Signal</keyword>
<evidence type="ECO:0000256" key="2">
    <source>
        <dbReference type="ARBA" id="ARBA00022741"/>
    </source>
</evidence>
<evidence type="ECO:0000256" key="7">
    <source>
        <dbReference type="SAM" id="MobiDB-lite"/>
    </source>
</evidence>
<accession>A0A5E8B566</accession>
<evidence type="ECO:0000256" key="3">
    <source>
        <dbReference type="ARBA" id="ARBA00022840"/>
    </source>
</evidence>
<feature type="compositionally biased region" description="Polar residues" evidence="7">
    <location>
        <begin position="71"/>
        <end position="84"/>
    </location>
</feature>
<dbReference type="GO" id="GO:0005524">
    <property type="term" value="F:ATP binding"/>
    <property type="evidence" value="ECO:0007669"/>
    <property type="project" value="UniProtKB-KW"/>
</dbReference>
<evidence type="ECO:0000256" key="1">
    <source>
        <dbReference type="ARBA" id="ARBA00022701"/>
    </source>
</evidence>
<evidence type="ECO:0000313" key="10">
    <source>
        <dbReference type="Proteomes" id="UP000398389"/>
    </source>
</evidence>
<dbReference type="GeneID" id="43580153"/>
<name>A0A5E8B566_9ASCO</name>
<proteinExistence type="predicted"/>
<evidence type="ECO:0000313" key="9">
    <source>
        <dbReference type="EMBL" id="VVT46673.1"/>
    </source>
</evidence>
<feature type="coiled-coil region" evidence="6">
    <location>
        <begin position="273"/>
        <end position="363"/>
    </location>
</feature>